<sequence>MARNMQRSTLQQKSMSPLDDYPDIPDVPSPTISSPHPYDAIIPPAHSHRTLVLCFDGTGDQFDSDNSNVVQLFSMLVKDSPSQMVYYQVLYNGFDPELGLLGTYTIPQMATPMMAKISKTVDMMFGNHLDAHVMGGYEFLMQNYEAGDKICIFGFSRGAYTARALAGMVHKIGLLPRCNHQQVPFAYNMYTRDDLKGWEESTAFKKAFSINADIEFVGVWDTVSSVGIIPKRLPFTRANDTIKYFRHALSLDERRVRFKPSPWQRPTDEDKDKKCGVKRDEMPRSFRRNFLQRDSQDSVDNGSYQHDQCQPLLERQHTTSIMEADVKEVWFAGCHCDVGGGSVENNTRNSLARIPLRWMIRECFKAEVGILFHRDMFKDIGMDPATLYPRVLERPNIIYHSPSTSAGYSSDSKVQHEPKILADRAVISDFVSEELEDVADALSPIYDQLQRTWKWWILEATPQPIYYQDDCDDHDVIEYTVNMGDGRYVPRQSNIGVKVHRSVKIRMKADCLENGKYWPNAKLKYSGYLDITDGNHIFFWFFESRSSPTEDPLVLWLNGGPGCSSIVGLLFEHGPCLVADEGNSTRHNLHSWNKNANIIYLDQPVGSGFSYSSDGSSTTTSPDAAKDVYAFLQLFMHRFPKYSKLPFHIAGESYGGRYIPHIATEIYRHNKELAKQPSLELIPIHLASVMIGNGLVDPLTQMPSVVEYACEGPYAIYDDPFGPECRALRAAAPGIFSPIFSESTFDPPSLGSALKLYFSGHGYNYYDARKKCSEKEDGSVCYKEVQWIEKWLNVAEHKVALGVDAGFEFASCNIPLNLKFNYLHGDGMKNGAALLPELITSGIRLLIYAGNTDLMCNFMGETQFVSSLDSMFHDEFLAAPTIPWSVNDTIVGEIRSAGGGGLTAGNVTLAVIFKAGHMAPYDQPAATLDMMTKWINDVPIA</sequence>
<dbReference type="PRINTS" id="PR00724">
    <property type="entry name" value="CRBOXYPTASEC"/>
</dbReference>
<feature type="compositionally biased region" description="Polar residues" evidence="6">
    <location>
        <begin position="1"/>
        <end position="15"/>
    </location>
</feature>
<evidence type="ECO:0000313" key="8">
    <source>
        <dbReference type="EMBL" id="OJA08880.1"/>
    </source>
</evidence>
<comment type="caution">
    <text evidence="8">The sequence shown here is derived from an EMBL/GenBank/DDBJ whole genome shotgun (WGS) entry which is preliminary data.</text>
</comment>
<dbReference type="InterPro" id="IPR018712">
    <property type="entry name" value="Tle1-like_cat"/>
</dbReference>
<dbReference type="Gene3D" id="1.10.287.410">
    <property type="match status" value="1"/>
</dbReference>
<dbReference type="SUPFAM" id="SSF53474">
    <property type="entry name" value="alpha/beta-Hydrolases"/>
    <property type="match status" value="1"/>
</dbReference>
<accession>A0A1J8Q6D9</accession>
<keyword evidence="4" id="KW-0378">Hydrolase</keyword>
<dbReference type="InterPro" id="IPR029058">
    <property type="entry name" value="AB_hydrolase_fold"/>
</dbReference>
<keyword evidence="9" id="KW-1185">Reference proteome</keyword>
<dbReference type="PROSITE" id="PS00131">
    <property type="entry name" value="CARBOXYPEPT_SER_SER"/>
    <property type="match status" value="1"/>
</dbReference>
<dbReference type="GO" id="GO:0006508">
    <property type="term" value="P:proteolysis"/>
    <property type="evidence" value="ECO:0007669"/>
    <property type="project" value="UniProtKB-KW"/>
</dbReference>
<evidence type="ECO:0000256" key="2">
    <source>
        <dbReference type="ARBA" id="ARBA00022645"/>
    </source>
</evidence>
<evidence type="ECO:0000259" key="7">
    <source>
        <dbReference type="Pfam" id="PF09994"/>
    </source>
</evidence>
<comment type="similarity">
    <text evidence="1">Belongs to the peptidase S10 family.</text>
</comment>
<evidence type="ECO:0000256" key="6">
    <source>
        <dbReference type="SAM" id="MobiDB-lite"/>
    </source>
</evidence>
<keyword evidence="2" id="KW-0121">Carboxypeptidase</keyword>
<evidence type="ECO:0000313" key="9">
    <source>
        <dbReference type="Proteomes" id="UP000183567"/>
    </source>
</evidence>
<organism evidence="8 9">
    <name type="scientific">Rhizopogon vesiculosus</name>
    <dbReference type="NCBI Taxonomy" id="180088"/>
    <lineage>
        <taxon>Eukaryota</taxon>
        <taxon>Fungi</taxon>
        <taxon>Dikarya</taxon>
        <taxon>Basidiomycota</taxon>
        <taxon>Agaricomycotina</taxon>
        <taxon>Agaricomycetes</taxon>
        <taxon>Agaricomycetidae</taxon>
        <taxon>Boletales</taxon>
        <taxon>Suillineae</taxon>
        <taxon>Rhizopogonaceae</taxon>
        <taxon>Rhizopogon</taxon>
    </lineage>
</organism>
<name>A0A1J8Q6D9_9AGAM</name>
<evidence type="ECO:0000256" key="5">
    <source>
        <dbReference type="ARBA" id="ARBA00023180"/>
    </source>
</evidence>
<dbReference type="Pfam" id="PF00450">
    <property type="entry name" value="Peptidase_S10"/>
    <property type="match status" value="1"/>
</dbReference>
<dbReference type="STRING" id="180088.A0A1J8Q6D9"/>
<dbReference type="Pfam" id="PF09994">
    <property type="entry name" value="T6SS_Tle1-like_cat"/>
    <property type="match status" value="1"/>
</dbReference>
<dbReference type="OrthoDB" id="443318at2759"/>
<dbReference type="InterPro" id="IPR001563">
    <property type="entry name" value="Peptidase_S10"/>
</dbReference>
<keyword evidence="3" id="KW-0645">Protease</keyword>
<protein>
    <recommendedName>
        <fullName evidence="7">T6SS Phospholipase effector Tle1-like catalytic domain-containing protein</fullName>
    </recommendedName>
</protein>
<reference evidence="8 9" key="1">
    <citation type="submission" date="2016-03" db="EMBL/GenBank/DDBJ databases">
        <title>Comparative genomics of the ectomycorrhizal sister species Rhizopogon vinicolor and Rhizopogon vesiculosus (Basidiomycota: Boletales) reveals a divergence of the mating type B locus.</title>
        <authorList>
            <person name="Mujic A.B."/>
            <person name="Kuo A."/>
            <person name="Tritt A."/>
            <person name="Lipzen A."/>
            <person name="Chen C."/>
            <person name="Johnson J."/>
            <person name="Sharma A."/>
            <person name="Barry K."/>
            <person name="Grigoriev I.V."/>
            <person name="Spatafora J.W."/>
        </authorList>
    </citation>
    <scope>NUCLEOTIDE SEQUENCE [LARGE SCALE GENOMIC DNA]</scope>
    <source>
        <strain evidence="8 9">AM-OR11-056</strain>
    </source>
</reference>
<dbReference type="PANTHER" id="PTHR33840:SF2">
    <property type="entry name" value="TLE1 PHOSPHOLIPASE DOMAIN-CONTAINING PROTEIN"/>
    <property type="match status" value="1"/>
</dbReference>
<evidence type="ECO:0000256" key="1">
    <source>
        <dbReference type="ARBA" id="ARBA00009431"/>
    </source>
</evidence>
<proteinExistence type="inferred from homology"/>
<dbReference type="AlphaFoldDB" id="A0A1J8Q6D9"/>
<dbReference type="Gene3D" id="3.40.50.1820">
    <property type="entry name" value="alpha/beta hydrolase"/>
    <property type="match status" value="1"/>
</dbReference>
<evidence type="ECO:0000256" key="3">
    <source>
        <dbReference type="ARBA" id="ARBA00022670"/>
    </source>
</evidence>
<dbReference type="GO" id="GO:0004185">
    <property type="term" value="F:serine-type carboxypeptidase activity"/>
    <property type="evidence" value="ECO:0007669"/>
    <property type="project" value="InterPro"/>
</dbReference>
<feature type="region of interest" description="Disordered" evidence="6">
    <location>
        <begin position="1"/>
        <end position="32"/>
    </location>
</feature>
<dbReference type="PANTHER" id="PTHR33840">
    <property type="match status" value="1"/>
</dbReference>
<keyword evidence="5" id="KW-0325">Glycoprotein</keyword>
<dbReference type="EMBL" id="LVVM01006152">
    <property type="protein sequence ID" value="OJA08880.1"/>
    <property type="molecule type" value="Genomic_DNA"/>
</dbReference>
<dbReference type="InterPro" id="IPR018202">
    <property type="entry name" value="Ser_caboxypep_ser_AS"/>
</dbReference>
<gene>
    <name evidence="8" type="ORF">AZE42_01752</name>
</gene>
<dbReference type="Proteomes" id="UP000183567">
    <property type="component" value="Unassembled WGS sequence"/>
</dbReference>
<evidence type="ECO:0000256" key="4">
    <source>
        <dbReference type="ARBA" id="ARBA00022801"/>
    </source>
</evidence>
<feature type="domain" description="T6SS Phospholipase effector Tle1-like catalytic" evidence="7">
    <location>
        <begin position="49"/>
        <end position="362"/>
    </location>
</feature>